<dbReference type="EMBL" id="JALLPB020000621">
    <property type="protein sequence ID" value="KAL3807515.1"/>
    <property type="molecule type" value="Genomic_DNA"/>
</dbReference>
<reference evidence="2 3" key="1">
    <citation type="submission" date="2024-10" db="EMBL/GenBank/DDBJ databases">
        <title>Updated reference genomes for cyclostephanoid diatoms.</title>
        <authorList>
            <person name="Roberts W.R."/>
            <person name="Alverson A.J."/>
        </authorList>
    </citation>
    <scope>NUCLEOTIDE SEQUENCE [LARGE SCALE GENOMIC DNA]</scope>
    <source>
        <strain evidence="2 3">AJA228-03</strain>
    </source>
</reference>
<feature type="domain" description="FAD dependent oxidoreductase" evidence="1">
    <location>
        <begin position="8"/>
        <end position="139"/>
    </location>
</feature>
<evidence type="ECO:0000313" key="3">
    <source>
        <dbReference type="Proteomes" id="UP001530377"/>
    </source>
</evidence>
<dbReference type="Gene3D" id="3.30.1360.120">
    <property type="entry name" value="Probable tRNA modification gtpase trme, domain 1"/>
    <property type="match status" value="1"/>
</dbReference>
<dbReference type="AlphaFoldDB" id="A0ABD3R3V9"/>
<comment type="caution">
    <text evidence="2">The sequence shown here is derived from an EMBL/GenBank/DDBJ whole genome shotgun (WGS) entry which is preliminary data.</text>
</comment>
<dbReference type="Gene3D" id="3.30.9.10">
    <property type="entry name" value="D-Amino Acid Oxidase, subunit A, domain 2"/>
    <property type="match status" value="1"/>
</dbReference>
<sequence length="229" mass="25270">PGDSDRRGIVGSSVAYHQVLGVTDVLLLEKHRLTSGTTWHAAGLINTFGSLSHTSTNMRRYTRELYETILPNETGMSCGYMNVGFIELASDADRLEYYRRVASFNRLCGVDVREITSEEVRERCPIIETNDVMAGFYFHVKPLGYLSSLPQSFMSKFAVIGRDSGELLNRLSTANVDGDVGVITYTQWLNESVSCALSLPTLSLIGDNAYFASKHFGVPSTSNEISTDC</sequence>
<dbReference type="Pfam" id="PF01266">
    <property type="entry name" value="DAO"/>
    <property type="match status" value="1"/>
</dbReference>
<protein>
    <recommendedName>
        <fullName evidence="1">FAD dependent oxidoreductase domain-containing protein</fullName>
    </recommendedName>
</protein>
<organism evidence="2 3">
    <name type="scientific">Cyclostephanos tholiformis</name>
    <dbReference type="NCBI Taxonomy" id="382380"/>
    <lineage>
        <taxon>Eukaryota</taxon>
        <taxon>Sar</taxon>
        <taxon>Stramenopiles</taxon>
        <taxon>Ochrophyta</taxon>
        <taxon>Bacillariophyta</taxon>
        <taxon>Coscinodiscophyceae</taxon>
        <taxon>Thalassiosirophycidae</taxon>
        <taxon>Stephanodiscales</taxon>
        <taxon>Stephanodiscaceae</taxon>
        <taxon>Cyclostephanos</taxon>
    </lineage>
</organism>
<dbReference type="SUPFAM" id="SSF103025">
    <property type="entry name" value="Folate-binding domain"/>
    <property type="match status" value="1"/>
</dbReference>
<dbReference type="InterPro" id="IPR006076">
    <property type="entry name" value="FAD-dep_OxRdtase"/>
</dbReference>
<dbReference type="SUPFAM" id="SSF51905">
    <property type="entry name" value="FAD/NAD(P)-binding domain"/>
    <property type="match status" value="1"/>
</dbReference>
<feature type="non-terminal residue" evidence="2">
    <location>
        <position position="1"/>
    </location>
</feature>
<name>A0ABD3R3V9_9STRA</name>
<dbReference type="InterPro" id="IPR027266">
    <property type="entry name" value="TrmE/GcvT-like"/>
</dbReference>
<evidence type="ECO:0000313" key="2">
    <source>
        <dbReference type="EMBL" id="KAL3807515.1"/>
    </source>
</evidence>
<dbReference type="PANTHER" id="PTHR13847">
    <property type="entry name" value="SARCOSINE DEHYDROGENASE-RELATED"/>
    <property type="match status" value="1"/>
</dbReference>
<evidence type="ECO:0000259" key="1">
    <source>
        <dbReference type="Pfam" id="PF01266"/>
    </source>
</evidence>
<dbReference type="Proteomes" id="UP001530377">
    <property type="component" value="Unassembled WGS sequence"/>
</dbReference>
<dbReference type="InterPro" id="IPR036188">
    <property type="entry name" value="FAD/NAD-bd_sf"/>
</dbReference>
<accession>A0ABD3R3V9</accession>
<proteinExistence type="predicted"/>
<keyword evidence="3" id="KW-1185">Reference proteome</keyword>
<dbReference type="PANTHER" id="PTHR13847:SF193">
    <property type="entry name" value="PYRUVATE DEHYDROGENASE PHOSPHATASE REGULATORY SUBUNIT, MITOCHONDRIAL"/>
    <property type="match status" value="1"/>
</dbReference>
<gene>
    <name evidence="2" type="ORF">ACHAXA_008273</name>
</gene>
<dbReference type="Gene3D" id="3.50.50.60">
    <property type="entry name" value="FAD/NAD(P)-binding domain"/>
    <property type="match status" value="1"/>
</dbReference>